<dbReference type="Pfam" id="PF01494">
    <property type="entry name" value="FAD_binding_3"/>
    <property type="match status" value="2"/>
</dbReference>
<dbReference type="InterPro" id="IPR028245">
    <property type="entry name" value="PIL1/LSP1"/>
</dbReference>
<dbReference type="NCBIfam" id="TIGR01988">
    <property type="entry name" value="Ubi-OHases"/>
    <property type="match status" value="1"/>
</dbReference>
<dbReference type="GO" id="GO:0016712">
    <property type="term" value="F:oxidoreductase activity, acting on paired donors, with incorporation or reduction of molecular oxygen, reduced flavin or flavoprotein as one donor, and incorporation of one atom of oxygen"/>
    <property type="evidence" value="ECO:0007669"/>
    <property type="project" value="UniProtKB-UniRule"/>
</dbReference>
<feature type="region of interest" description="Disordered" evidence="13">
    <location>
        <begin position="336"/>
        <end position="358"/>
    </location>
</feature>
<evidence type="ECO:0000256" key="7">
    <source>
        <dbReference type="ARBA" id="ARBA00022827"/>
    </source>
</evidence>
<dbReference type="GO" id="GO:0071949">
    <property type="term" value="F:FAD binding"/>
    <property type="evidence" value="ECO:0007669"/>
    <property type="project" value="InterPro"/>
</dbReference>
<feature type="domain" description="FAD-binding" evidence="14">
    <location>
        <begin position="731"/>
        <end position="812"/>
    </location>
</feature>
<dbReference type="PRINTS" id="PR00420">
    <property type="entry name" value="RNGMNOXGNASE"/>
</dbReference>
<evidence type="ECO:0000256" key="12">
    <source>
        <dbReference type="HAMAP-Rule" id="MF_03193"/>
    </source>
</evidence>
<keyword evidence="5 12" id="KW-0831">Ubiquinone biosynthesis</keyword>
<evidence type="ECO:0000256" key="5">
    <source>
        <dbReference type="ARBA" id="ARBA00022688"/>
    </source>
</evidence>
<evidence type="ECO:0000256" key="6">
    <source>
        <dbReference type="ARBA" id="ARBA00022792"/>
    </source>
</evidence>
<dbReference type="EC" id="1.14.15.46" evidence="12"/>
<proteinExistence type="inferred from homology"/>
<feature type="domain" description="FAD-binding" evidence="14">
    <location>
        <begin position="414"/>
        <end position="655"/>
    </location>
</feature>
<dbReference type="FunFam" id="3.50.50.60:FF:000021">
    <property type="entry name" value="Ubiquinone biosynthesis monooxygenase COQ6"/>
    <property type="match status" value="1"/>
</dbReference>
<evidence type="ECO:0000313" key="16">
    <source>
        <dbReference type="Proteomes" id="UP000294847"/>
    </source>
</evidence>
<keyword evidence="9 12" id="KW-0503">Monooxygenase</keyword>
<comment type="catalytic activity">
    <reaction evidence="12">
        <text>a 4-hydroxy-3-(all-trans-polyprenyl)benzoate + 2 reduced [2Fe-2S]-[ferredoxin] + O2 + 2 H(+) = a 3,4-dihydroxy-5-(all-trans-polyprenyl)benzoate + 2 oxidized [2Fe-2S]-[ferredoxin] + H2O</text>
        <dbReference type="Rhea" id="RHEA:81195"/>
        <dbReference type="Rhea" id="RHEA-COMP:9514"/>
        <dbReference type="Rhea" id="RHEA-COMP:10000"/>
        <dbReference type="Rhea" id="RHEA-COMP:10001"/>
        <dbReference type="Rhea" id="RHEA-COMP:10930"/>
        <dbReference type="ChEBI" id="CHEBI:15377"/>
        <dbReference type="ChEBI" id="CHEBI:15378"/>
        <dbReference type="ChEBI" id="CHEBI:15379"/>
        <dbReference type="ChEBI" id="CHEBI:33737"/>
        <dbReference type="ChEBI" id="CHEBI:33738"/>
        <dbReference type="ChEBI" id="CHEBI:64694"/>
        <dbReference type="ChEBI" id="CHEBI:78396"/>
        <dbReference type="EC" id="1.14.15.45"/>
    </reaction>
</comment>
<comment type="catalytic activity">
    <reaction evidence="12">
        <text>a 2-methoxy-6-(all-trans-polyprenyl)phenol + 2 reduced [2Fe-2S]-[ferredoxin] + O2 + 2 H(+) = a 2-methoxy-6-(all-trans-polyprenyl)benzene-1,4-diol + 2 oxidized [2Fe-2S]-[ferredoxin] + H2O</text>
        <dbReference type="Rhea" id="RHEA:81183"/>
        <dbReference type="Rhea" id="RHEA-COMP:9551"/>
        <dbReference type="Rhea" id="RHEA-COMP:10000"/>
        <dbReference type="Rhea" id="RHEA-COMP:10001"/>
        <dbReference type="Rhea" id="RHEA-COMP:10858"/>
        <dbReference type="ChEBI" id="CHEBI:15377"/>
        <dbReference type="ChEBI" id="CHEBI:15378"/>
        <dbReference type="ChEBI" id="CHEBI:15379"/>
        <dbReference type="ChEBI" id="CHEBI:33737"/>
        <dbReference type="ChEBI" id="CHEBI:33738"/>
        <dbReference type="ChEBI" id="CHEBI:62731"/>
        <dbReference type="ChEBI" id="CHEBI:84166"/>
        <dbReference type="EC" id="1.14.15.46"/>
    </reaction>
</comment>
<keyword evidence="10 12" id="KW-0496">Mitochondrion</keyword>
<dbReference type="InterPro" id="IPR002938">
    <property type="entry name" value="FAD-bd"/>
</dbReference>
<comment type="similarity">
    <text evidence="2 12">Belongs to the UbiH/COQ6 family.</text>
</comment>
<dbReference type="EMBL" id="CP034204">
    <property type="protein sequence ID" value="QBZ54598.1"/>
    <property type="molecule type" value="Genomic_DNA"/>
</dbReference>
<dbReference type="Gene3D" id="3.50.50.60">
    <property type="entry name" value="FAD/NAD(P)-binding domain"/>
    <property type="match status" value="2"/>
</dbReference>
<gene>
    <name evidence="12" type="primary">COQ6</name>
    <name evidence="15" type="ORF">PoMZ_10302</name>
</gene>
<evidence type="ECO:0000259" key="14">
    <source>
        <dbReference type="Pfam" id="PF01494"/>
    </source>
</evidence>
<dbReference type="InterPro" id="IPR000689">
    <property type="entry name" value="UbQ_mOase_COQ6"/>
</dbReference>
<feature type="compositionally biased region" description="Basic residues" evidence="13">
    <location>
        <begin position="22"/>
        <end position="43"/>
    </location>
</feature>
<dbReference type="InterPro" id="IPR051205">
    <property type="entry name" value="UbiH/COQ6_monooxygenase"/>
</dbReference>
<feature type="compositionally biased region" description="Polar residues" evidence="13">
    <location>
        <begin position="338"/>
        <end position="350"/>
    </location>
</feature>
<dbReference type="GO" id="GO:0106364">
    <property type="term" value="F:4-hydroxy-3-all-trans-polyprenylbenzoate oxygenase activity"/>
    <property type="evidence" value="ECO:0007669"/>
    <property type="project" value="UniProtKB-EC"/>
</dbReference>
<comment type="pathway">
    <text evidence="12">Cofactor biosynthesis; ubiquinone biosynthesis.</text>
</comment>
<dbReference type="HAMAP" id="MF_03193">
    <property type="entry name" value="COQ6_monooxygenase"/>
    <property type="match status" value="1"/>
</dbReference>
<dbReference type="InterPro" id="IPR027267">
    <property type="entry name" value="AH/BAR_dom_sf"/>
</dbReference>
<dbReference type="InterPro" id="IPR010971">
    <property type="entry name" value="UbiH/COQ6"/>
</dbReference>
<comment type="subunit">
    <text evidence="12">Component of a multi-subunit COQ enzyme complex, composed of at least COQ3, COQ4, COQ5, COQ6, COQ7 and COQ9.</text>
</comment>
<keyword evidence="8 12" id="KW-0560">Oxidoreductase</keyword>
<dbReference type="Gene3D" id="1.20.1270.60">
    <property type="entry name" value="Arfaptin homology (AH) domain/BAR domain"/>
    <property type="match status" value="1"/>
</dbReference>
<dbReference type="PANTHER" id="PTHR43876">
    <property type="entry name" value="UBIQUINONE BIOSYNTHESIS MONOOXYGENASE COQ6, MITOCHONDRIAL"/>
    <property type="match status" value="1"/>
</dbReference>
<evidence type="ECO:0000256" key="11">
    <source>
        <dbReference type="ARBA" id="ARBA00023136"/>
    </source>
</evidence>
<sequence length="870" mass="95312">MCFGAEPSKTKYYYREEIVPPRRSHHHHHHHGHHHHGHHHHSPRSSYVSVSSHRSHHGHHSSHHHHSPRASGPVIYQRSSETTSRRYRSGAQNGGGAHANRNRGGFLKSLRGPLNNQPELSRRLYKLIKSENTLVGAHETAGRERISIATQLSEWGERTPDPAVADLSDKLGVVLAEVGEQEDAYAHAIEDSRSMLKHIRNTERSVQPSRESRGKLVDEIARLKSKEPQSARLVILEQELVRAEAENLVAEAQLFNMTRKSLKAAYEAEFLATIERAEKQIILARHGRRLLELLDEEAVVPGAAIPEYHGAADSRQIVCDCEDDLGNWRPDYRLESEQAASSTPAMSETNGSKKEATVAPVPATTTGRLFQPVAMLSRPSTTRYICRRCNDVVKRSRTAARSYASSAGAKPDIYDVVCVGGGPAGLSLLTALRANPATAGLRIALVEAQDLSKLRNWSLPPNRYSNRCSSLTPSSAHFLDSIGAWSRLDWQRVQAYQEMQVWDGVTGARIEFDWAGTAEAARGNTIAYMVENLNLTSGLLRRLEELGGVDVFDNARVEDIALGKDTEDMDLSEWPVVSLAGGRQLFARLLVGADGANSPVRSFAGIDAKGWDYGRHGVVATLRLEDDVAAHDSMYRVAYQRFLPSGPIASLPMPGNYSTLVWSTTPAYAALLKSLSPADFTAMVNAAFRLSPVDLEYMHTIPSGQADELAWRLQHATIDAPPSPRALPAPVVEVQEGSVASFPLRMRHADTYIGERVALVGDAAHTVHPLAGQGLNAGQGDVESLSRTIAEAVAHGQDLGTRMSLEPYEAERYVANHVILGVCDKLHKLYSVGSGPLVPLRSLGLNAVNAAKPLKNFFMNQAAGNGFKLF</sequence>
<dbReference type="Proteomes" id="UP000294847">
    <property type="component" value="Chromosome 1"/>
</dbReference>
<dbReference type="FunFam" id="3.50.50.60:FF:000245">
    <property type="entry name" value="Ubiquinone biosynthesis monooxygenase COQ6, mitochondrial"/>
    <property type="match status" value="1"/>
</dbReference>
<dbReference type="EC" id="1.14.15.45" evidence="12"/>
<keyword evidence="4 12" id="KW-0285">Flavoprotein</keyword>
<comment type="subcellular location">
    <subcellularLocation>
        <location evidence="12">Mitochondrion inner membrane</location>
        <topology evidence="12">Peripheral membrane protein</topology>
        <orientation evidence="12">Matrix side</orientation>
    </subcellularLocation>
</comment>
<dbReference type="SUPFAM" id="SSF51905">
    <property type="entry name" value="FAD/NAD(P)-binding domain"/>
    <property type="match status" value="1"/>
</dbReference>
<dbReference type="AlphaFoldDB" id="A0A4P7MWZ1"/>
<evidence type="ECO:0000256" key="2">
    <source>
        <dbReference type="ARBA" id="ARBA00005349"/>
    </source>
</evidence>
<dbReference type="UniPathway" id="UPA00232"/>
<keyword evidence="6 12" id="KW-0999">Mitochondrion inner membrane</keyword>
<dbReference type="GO" id="GO:0031314">
    <property type="term" value="C:extrinsic component of mitochondrial inner membrane"/>
    <property type="evidence" value="ECO:0007669"/>
    <property type="project" value="UniProtKB-UniRule"/>
</dbReference>
<evidence type="ECO:0000256" key="9">
    <source>
        <dbReference type="ARBA" id="ARBA00023033"/>
    </source>
</evidence>
<organism evidence="15 16">
    <name type="scientific">Pyricularia oryzae</name>
    <name type="common">Rice blast fungus</name>
    <name type="synonym">Magnaporthe oryzae</name>
    <dbReference type="NCBI Taxonomy" id="318829"/>
    <lineage>
        <taxon>Eukaryota</taxon>
        <taxon>Fungi</taxon>
        <taxon>Dikarya</taxon>
        <taxon>Ascomycota</taxon>
        <taxon>Pezizomycotina</taxon>
        <taxon>Sordariomycetes</taxon>
        <taxon>Sordariomycetidae</taxon>
        <taxon>Magnaporthales</taxon>
        <taxon>Pyriculariaceae</taxon>
        <taxon>Pyricularia</taxon>
    </lineage>
</organism>
<evidence type="ECO:0000313" key="15">
    <source>
        <dbReference type="EMBL" id="QBZ54598.1"/>
    </source>
</evidence>
<keyword evidence="7 12" id="KW-0274">FAD</keyword>
<dbReference type="InterPro" id="IPR018168">
    <property type="entry name" value="Ubi_Hdrlase_CS"/>
</dbReference>
<dbReference type="PANTHER" id="PTHR43876:SF7">
    <property type="entry name" value="UBIQUINONE BIOSYNTHESIS MONOOXYGENASE COQ6, MITOCHONDRIAL"/>
    <property type="match status" value="1"/>
</dbReference>
<dbReference type="Pfam" id="PF13805">
    <property type="entry name" value="Pil1"/>
    <property type="match status" value="1"/>
</dbReference>
<comment type="cofactor">
    <cofactor evidence="1 12">
        <name>FAD</name>
        <dbReference type="ChEBI" id="CHEBI:57692"/>
    </cofactor>
</comment>
<evidence type="ECO:0000256" key="10">
    <source>
        <dbReference type="ARBA" id="ARBA00023128"/>
    </source>
</evidence>
<evidence type="ECO:0000256" key="3">
    <source>
        <dbReference type="ARBA" id="ARBA00022553"/>
    </source>
</evidence>
<dbReference type="FunFam" id="1.20.1270.60:FF:000005">
    <property type="entry name" value="Sphingolipid long chain base-responsive pil1"/>
    <property type="match status" value="1"/>
</dbReference>
<dbReference type="GO" id="GO:0120538">
    <property type="term" value="F:2-methoxy-6-polyprenolphenol 4-hydroxylase activity"/>
    <property type="evidence" value="ECO:0007669"/>
    <property type="project" value="UniProtKB-EC"/>
</dbReference>
<dbReference type="PROSITE" id="PS01304">
    <property type="entry name" value="UBIH"/>
    <property type="match status" value="1"/>
</dbReference>
<feature type="region of interest" description="Disordered" evidence="13">
    <location>
        <begin position="22"/>
        <end position="115"/>
    </location>
</feature>
<evidence type="ECO:0000256" key="8">
    <source>
        <dbReference type="ARBA" id="ARBA00023002"/>
    </source>
</evidence>
<keyword evidence="11 12" id="KW-0472">Membrane</keyword>
<accession>A0A4P7MWZ1</accession>
<reference evidence="15 16" key="1">
    <citation type="journal article" date="2019" name="Mol. Biol. Evol.">
        <title>Blast fungal genomes show frequent chromosomal changes, gene gains and losses, and effector gene turnover.</title>
        <authorList>
            <person name="Gomez Luciano L.B."/>
            <person name="Jason Tsai I."/>
            <person name="Chuma I."/>
            <person name="Tosa Y."/>
            <person name="Chen Y.H."/>
            <person name="Li J.Y."/>
            <person name="Li M.Y."/>
            <person name="Jade Lu M.Y."/>
            <person name="Nakayashiki H."/>
            <person name="Li W.H."/>
        </authorList>
    </citation>
    <scope>NUCLEOTIDE SEQUENCE [LARGE SCALE GENOMIC DNA]</scope>
    <source>
        <strain evidence="15">MZ5-1-6</strain>
    </source>
</reference>
<feature type="compositionally biased region" description="Basic residues" evidence="13">
    <location>
        <begin position="53"/>
        <end position="68"/>
    </location>
</feature>
<evidence type="ECO:0000256" key="13">
    <source>
        <dbReference type="SAM" id="MobiDB-lite"/>
    </source>
</evidence>
<protein>
    <recommendedName>
        <fullName evidence="12">Ubiquinone biosynthesis monooxygenase COQ6, mitochondrial</fullName>
        <ecNumber evidence="12">1.14.15.45</ecNumber>
    </recommendedName>
    <alternativeName>
        <fullName evidence="12">2-methoxy-6-polyprenolphenol 4-hydroxylase</fullName>
        <ecNumber evidence="12">1.14.15.46</ecNumber>
    </alternativeName>
</protein>
<dbReference type="InterPro" id="IPR036188">
    <property type="entry name" value="FAD/NAD-bd_sf"/>
</dbReference>
<comment type="function">
    <text evidence="12">FAD-dependent monooxygenase required for two non-consecutive steps during ubiquinone biosynthesis. Required for the C5-ring hydroxylation during ubiquinone biosynthesis by catalyzing the hydroxylation of 4-hydroxy-3-(all-trans-polyprenyl)benzoic acid to 3,4-dihydroxy-5-(all-trans-polyprenyl)benzoic acid. Also acts downstream of coq4, for the C1-hydroxylation during ubiquinone biosynthesis by catalyzing the hydroxylation of 2-methoxy-6-(all-trans-polyprenyl)phenol to 2-methoxy-6-(all-trans-polyprenyl)benzene-1,4-diol. The electrons required for the hydroxylation reaction are funneled indirectly to coq6 from NADPH via a ferredoxin/ferredoxin reductase system.</text>
</comment>
<keyword evidence="3" id="KW-0597">Phosphoprotein</keyword>
<evidence type="ECO:0000256" key="4">
    <source>
        <dbReference type="ARBA" id="ARBA00022630"/>
    </source>
</evidence>
<evidence type="ECO:0000256" key="1">
    <source>
        <dbReference type="ARBA" id="ARBA00001974"/>
    </source>
</evidence>
<name>A0A4P7MWZ1_PYROR</name>